<accession>S2IZ35</accession>
<keyword evidence="2" id="KW-1185">Reference proteome</keyword>
<reference evidence="2" key="1">
    <citation type="submission" date="2013-05" db="EMBL/GenBank/DDBJ databases">
        <title>The Genome sequence of Mucor circinelloides f. circinelloides 1006PhL.</title>
        <authorList>
            <consortium name="The Broad Institute Genomics Platform"/>
            <person name="Cuomo C."/>
            <person name="Earl A."/>
            <person name="Findley K."/>
            <person name="Lee S.C."/>
            <person name="Walker B."/>
            <person name="Young S."/>
            <person name="Zeng Q."/>
            <person name="Gargeya S."/>
            <person name="Fitzgerald M."/>
            <person name="Haas B."/>
            <person name="Abouelleil A."/>
            <person name="Allen A.W."/>
            <person name="Alvarado L."/>
            <person name="Arachchi H.M."/>
            <person name="Berlin A.M."/>
            <person name="Chapman S.B."/>
            <person name="Gainer-Dewar J."/>
            <person name="Goldberg J."/>
            <person name="Griggs A."/>
            <person name="Gujja S."/>
            <person name="Hansen M."/>
            <person name="Howarth C."/>
            <person name="Imamovic A."/>
            <person name="Ireland A."/>
            <person name="Larimer J."/>
            <person name="McCowan C."/>
            <person name="Murphy C."/>
            <person name="Pearson M."/>
            <person name="Poon T.W."/>
            <person name="Priest M."/>
            <person name="Roberts A."/>
            <person name="Saif S."/>
            <person name="Shea T."/>
            <person name="Sisk P."/>
            <person name="Sykes S."/>
            <person name="Wortman J."/>
            <person name="Nusbaum C."/>
            <person name="Birren B."/>
        </authorList>
    </citation>
    <scope>NUCLEOTIDE SEQUENCE [LARGE SCALE GENOMIC DNA]</scope>
    <source>
        <strain evidence="2">1006PhL</strain>
    </source>
</reference>
<dbReference type="InterPro" id="IPR032675">
    <property type="entry name" value="LRR_dom_sf"/>
</dbReference>
<name>S2IZ35_MUCC1</name>
<dbReference type="OMA" id="VEHFINA"/>
<dbReference type="Proteomes" id="UP000014254">
    <property type="component" value="Unassembled WGS sequence"/>
</dbReference>
<dbReference type="SUPFAM" id="SSF52047">
    <property type="entry name" value="RNI-like"/>
    <property type="match status" value="1"/>
</dbReference>
<gene>
    <name evidence="1" type="ORF">HMPREF1544_10701</name>
</gene>
<dbReference type="VEuPathDB" id="FungiDB:HMPREF1544_10701"/>
<dbReference type="Gene3D" id="1.20.1280.50">
    <property type="match status" value="1"/>
</dbReference>
<evidence type="ECO:0000313" key="2">
    <source>
        <dbReference type="Proteomes" id="UP000014254"/>
    </source>
</evidence>
<dbReference type="Gene3D" id="3.80.10.10">
    <property type="entry name" value="Ribonuclease Inhibitor"/>
    <property type="match status" value="1"/>
</dbReference>
<dbReference type="EMBL" id="KE124109">
    <property type="protein sequence ID" value="EPB82539.1"/>
    <property type="molecule type" value="Genomic_DNA"/>
</dbReference>
<dbReference type="OrthoDB" id="2226682at2759"/>
<evidence type="ECO:0008006" key="3">
    <source>
        <dbReference type="Google" id="ProtNLM"/>
    </source>
</evidence>
<proteinExistence type="predicted"/>
<evidence type="ECO:0000313" key="1">
    <source>
        <dbReference type="EMBL" id="EPB82539.1"/>
    </source>
</evidence>
<protein>
    <recommendedName>
        <fullName evidence="3">F-box domain-containing protein</fullName>
    </recommendedName>
</protein>
<organism evidence="1 2">
    <name type="scientific">Mucor circinelloides f. circinelloides (strain 1006PhL)</name>
    <name type="common">Mucormycosis agent</name>
    <name type="synonym">Calyptromyces circinelloides</name>
    <dbReference type="NCBI Taxonomy" id="1220926"/>
    <lineage>
        <taxon>Eukaryota</taxon>
        <taxon>Fungi</taxon>
        <taxon>Fungi incertae sedis</taxon>
        <taxon>Mucoromycota</taxon>
        <taxon>Mucoromycotina</taxon>
        <taxon>Mucoromycetes</taxon>
        <taxon>Mucorales</taxon>
        <taxon>Mucorineae</taxon>
        <taxon>Mucoraceae</taxon>
        <taxon>Mucor</taxon>
    </lineage>
</organism>
<sequence>MWSTIPQEFYLRIIQFIDEPKQIKECRLVCKDWNHPDLKYMQQLSCVVINSKNSVSLFYEFMKKHPTKGRFVRQIILGDVIDWNRTFLNLMDLVFTPHLEIFKGTLTYNEDYFYYKISSIIKSSPNKTWSLKLILQNQHFSYLYFKTLLLLKDTLEDITLNFYNYNHDPPLDKGRIAKHMNQFKRLKKLSLMGSFTIKELGDILQACSRLEELYLEAISLDFFHFDRHSTDYADLKRMTSLKTLKVGESAPVSVIKYLLYMYPNVETVEIDGRWHYPRFNEFILETLKTIKQVPAFKLKFMLDDNITSLVDIIDSINADRNDISVEHFINAVHAEEIIISSKTM</sequence>
<dbReference type="AlphaFoldDB" id="S2IZ35"/>
<dbReference type="InParanoid" id="S2IZ35"/>